<reference evidence="2" key="1">
    <citation type="submission" date="2020-01" db="EMBL/GenBank/DDBJ databases">
        <authorList>
            <person name="Meier V. D."/>
            <person name="Meier V D."/>
        </authorList>
    </citation>
    <scope>NUCLEOTIDE SEQUENCE</scope>
    <source>
        <strain evidence="2">HLG_WM_MAG_06</strain>
    </source>
</reference>
<proteinExistence type="predicted"/>
<accession>A0A6S6S125</accession>
<keyword evidence="1" id="KW-0732">Signal</keyword>
<gene>
    <name evidence="2" type="ORF">HELGO_WM11966</name>
</gene>
<evidence type="ECO:0000256" key="1">
    <source>
        <dbReference type="SAM" id="SignalP"/>
    </source>
</evidence>
<sequence length="79" mass="9326">MKIKKIIMLLFFCNAFLYGNAADQIESNNKIIDIQTQRIEEDNGLQEKDIRIRYLITVFQLNLIFLEKILNVIEINGHE</sequence>
<dbReference type="AlphaFoldDB" id="A0A6S6S125"/>
<dbReference type="EMBL" id="CACVAP010000026">
    <property type="protein sequence ID" value="CAA6799795.1"/>
    <property type="molecule type" value="Genomic_DNA"/>
</dbReference>
<name>A0A6S6S125_9BACT</name>
<feature type="chain" id="PRO_5028104442" evidence="1">
    <location>
        <begin position="22"/>
        <end position="79"/>
    </location>
</feature>
<organism evidence="2">
    <name type="scientific">uncultured Sulfurovum sp</name>
    <dbReference type="NCBI Taxonomy" id="269237"/>
    <lineage>
        <taxon>Bacteria</taxon>
        <taxon>Pseudomonadati</taxon>
        <taxon>Campylobacterota</taxon>
        <taxon>Epsilonproteobacteria</taxon>
        <taxon>Campylobacterales</taxon>
        <taxon>Sulfurovaceae</taxon>
        <taxon>Sulfurovum</taxon>
        <taxon>environmental samples</taxon>
    </lineage>
</organism>
<protein>
    <submittedName>
        <fullName evidence="2">Uncharacterized protein</fullName>
    </submittedName>
</protein>
<feature type="signal peptide" evidence="1">
    <location>
        <begin position="1"/>
        <end position="21"/>
    </location>
</feature>
<evidence type="ECO:0000313" key="2">
    <source>
        <dbReference type="EMBL" id="CAA6799795.1"/>
    </source>
</evidence>